<accession>A0A2P5F4D8</accession>
<dbReference type="EMBL" id="JXTC01000063">
    <property type="protein sequence ID" value="PON92661.1"/>
    <property type="molecule type" value="Genomic_DNA"/>
</dbReference>
<dbReference type="AlphaFoldDB" id="A0A2P5F4D8"/>
<dbReference type="Proteomes" id="UP000237000">
    <property type="component" value="Unassembled WGS sequence"/>
</dbReference>
<dbReference type="PANTHER" id="PTHR47481:SF31">
    <property type="entry name" value="OS01G0873500 PROTEIN"/>
    <property type="match status" value="1"/>
</dbReference>
<comment type="caution">
    <text evidence="2">The sequence shown here is derived from an EMBL/GenBank/DDBJ whole genome shotgun (WGS) entry which is preliminary data.</text>
</comment>
<evidence type="ECO:0008006" key="4">
    <source>
        <dbReference type="Google" id="ProtNLM"/>
    </source>
</evidence>
<dbReference type="OrthoDB" id="1912561at2759"/>
<feature type="region of interest" description="Disordered" evidence="1">
    <location>
        <begin position="134"/>
        <end position="182"/>
    </location>
</feature>
<gene>
    <name evidence="2" type="ORF">TorRG33x02_115210</name>
</gene>
<dbReference type="InParanoid" id="A0A2P5F4D8"/>
<organism evidence="2 3">
    <name type="scientific">Trema orientale</name>
    <name type="common">Charcoal tree</name>
    <name type="synonym">Celtis orientalis</name>
    <dbReference type="NCBI Taxonomy" id="63057"/>
    <lineage>
        <taxon>Eukaryota</taxon>
        <taxon>Viridiplantae</taxon>
        <taxon>Streptophyta</taxon>
        <taxon>Embryophyta</taxon>
        <taxon>Tracheophyta</taxon>
        <taxon>Spermatophyta</taxon>
        <taxon>Magnoliopsida</taxon>
        <taxon>eudicotyledons</taxon>
        <taxon>Gunneridae</taxon>
        <taxon>Pentapetalae</taxon>
        <taxon>rosids</taxon>
        <taxon>fabids</taxon>
        <taxon>Rosales</taxon>
        <taxon>Cannabaceae</taxon>
        <taxon>Trema</taxon>
    </lineage>
</organism>
<dbReference type="STRING" id="63057.A0A2P5F4D8"/>
<proteinExistence type="predicted"/>
<reference evidence="3" key="1">
    <citation type="submission" date="2016-06" db="EMBL/GenBank/DDBJ databases">
        <title>Parallel loss of symbiosis genes in relatives of nitrogen-fixing non-legume Parasponia.</title>
        <authorList>
            <person name="Van Velzen R."/>
            <person name="Holmer R."/>
            <person name="Bu F."/>
            <person name="Rutten L."/>
            <person name="Van Zeijl A."/>
            <person name="Liu W."/>
            <person name="Santuari L."/>
            <person name="Cao Q."/>
            <person name="Sharma T."/>
            <person name="Shen D."/>
            <person name="Roswanjaya Y."/>
            <person name="Wardhani T."/>
            <person name="Kalhor M.S."/>
            <person name="Jansen J."/>
            <person name="Van den Hoogen J."/>
            <person name="Gungor B."/>
            <person name="Hartog M."/>
            <person name="Hontelez J."/>
            <person name="Verver J."/>
            <person name="Yang W.-C."/>
            <person name="Schijlen E."/>
            <person name="Repin R."/>
            <person name="Schilthuizen M."/>
            <person name="Schranz E."/>
            <person name="Heidstra R."/>
            <person name="Miyata K."/>
            <person name="Fedorova E."/>
            <person name="Kohlen W."/>
            <person name="Bisseling T."/>
            <person name="Smit S."/>
            <person name="Geurts R."/>
        </authorList>
    </citation>
    <scope>NUCLEOTIDE SEQUENCE [LARGE SCALE GENOMIC DNA]</scope>
    <source>
        <strain evidence="3">cv. RG33-2</strain>
    </source>
</reference>
<keyword evidence="3" id="KW-1185">Reference proteome</keyword>
<name>A0A2P5F4D8_TREOI</name>
<evidence type="ECO:0000313" key="2">
    <source>
        <dbReference type="EMBL" id="PON92661.1"/>
    </source>
</evidence>
<sequence>MRWFYASLSEGVMSQIVGYNSAFEIWETFASATIARITELRTMLQTIKKNGMSAMDYIQRIKHLCDTLATIGEPVSRNDHLIFLFGGLDKEYNSFVASVYNRPDQPSIEEIHSLLSSFDFRLEQQNPTIKLIHPQANAHPPSYHTNPDSAQRPSFHSPTIPSTPPPHTQPGILGKPQYPQSP</sequence>
<protein>
    <recommendedName>
        <fullName evidence="4">Gag-polypeptide of LTR copia-type</fullName>
    </recommendedName>
</protein>
<dbReference type="Pfam" id="PF14223">
    <property type="entry name" value="Retrotran_gag_2"/>
    <property type="match status" value="1"/>
</dbReference>
<feature type="compositionally biased region" description="Polar residues" evidence="1">
    <location>
        <begin position="143"/>
        <end position="152"/>
    </location>
</feature>
<dbReference type="PANTHER" id="PTHR47481">
    <property type="match status" value="1"/>
</dbReference>
<evidence type="ECO:0000256" key="1">
    <source>
        <dbReference type="SAM" id="MobiDB-lite"/>
    </source>
</evidence>
<evidence type="ECO:0000313" key="3">
    <source>
        <dbReference type="Proteomes" id="UP000237000"/>
    </source>
</evidence>